<keyword evidence="8" id="KW-0813">Transport</keyword>
<keyword evidence="9" id="KW-0963">Cytoplasm</keyword>
<keyword evidence="25" id="KW-0539">Nucleus</keyword>
<dbReference type="InterPro" id="IPR012674">
    <property type="entry name" value="Calycin"/>
</dbReference>
<comment type="similarity">
    <text evidence="6 32">Belongs to the calycin superfamily. Lipocalin family.</text>
</comment>
<dbReference type="PRINTS" id="PR00179">
    <property type="entry name" value="LIPOCALIN"/>
</dbReference>
<keyword evidence="19" id="KW-0443">Lipid metabolism</keyword>
<sequence>MQQPRLFGFLALILGCLLQAQAEVPVQPNFQQDQFLGRWYSIGLASNSKWFKEKKSVMKMCTTMVTPTEDGNLNITSTYPKLDQCETRKSLFVLTDQPGRFTYISPRSGSPHEVRVVETDYNEYALVHVKKMKGTETFTMVTLYGRRKELNLGLLEKFTRFALEQGLAQENILTLPRTNLCMEESV</sequence>
<comment type="subunit">
    <text evidence="7">Monomer.</text>
</comment>
<keyword evidence="22" id="KW-0275">Fatty acid biosynthesis</keyword>
<evidence type="ECO:0000256" key="28">
    <source>
        <dbReference type="ARBA" id="ARBA00023891"/>
    </source>
</evidence>
<dbReference type="Pfam" id="PF00061">
    <property type="entry name" value="Lipocalin"/>
    <property type="match status" value="1"/>
</dbReference>
<accession>A0AA97KA81</accession>
<keyword evidence="24" id="KW-0413">Isomerase</keyword>
<dbReference type="GO" id="GO:0001516">
    <property type="term" value="P:prostaglandin biosynthetic process"/>
    <property type="evidence" value="ECO:0007669"/>
    <property type="project" value="UniProtKB-KW"/>
</dbReference>
<keyword evidence="12" id="KW-0964">Secreted</keyword>
<dbReference type="RefSeq" id="XP_054854380.1">
    <property type="nucleotide sequence ID" value="XM_054998405.1"/>
</dbReference>
<dbReference type="GO" id="GO:0004667">
    <property type="term" value="F:prostaglandin-D synthase activity"/>
    <property type="evidence" value="ECO:0007669"/>
    <property type="project" value="UniProtKB-EC"/>
</dbReference>
<name>A0AA97KA81_EUBMA</name>
<protein>
    <recommendedName>
        <fullName evidence="28">Prostaglandin-H2 D-isomerase</fullName>
        <ecNumber evidence="27">5.3.99.2</ecNumber>
    </recommendedName>
    <alternativeName>
        <fullName evidence="31">Glutathione-independent PGD synthase</fullName>
    </alternativeName>
    <alternativeName>
        <fullName evidence="30">Lipocalin-type prostaglandin-D synthase</fullName>
    </alternativeName>
    <alternativeName>
        <fullName evidence="29">Prostaglandin-D2 synthase</fullName>
    </alternativeName>
</protein>
<comment type="catalytic activity">
    <reaction evidence="26">
        <text>prostaglandin H2 = prostaglandin D2</text>
        <dbReference type="Rhea" id="RHEA:10600"/>
        <dbReference type="ChEBI" id="CHEBI:57405"/>
        <dbReference type="ChEBI" id="CHEBI:57406"/>
        <dbReference type="EC" id="5.3.99.2"/>
    </reaction>
</comment>
<evidence type="ECO:0000256" key="27">
    <source>
        <dbReference type="ARBA" id="ARBA00023799"/>
    </source>
</evidence>
<keyword evidence="16" id="KW-0256">Endoplasmic reticulum</keyword>
<evidence type="ECO:0000256" key="23">
    <source>
        <dbReference type="ARBA" id="ARBA00023180"/>
    </source>
</evidence>
<keyword evidence="21" id="KW-1015">Disulfide bond</keyword>
<dbReference type="GO" id="GO:0005794">
    <property type="term" value="C:Golgi apparatus"/>
    <property type="evidence" value="ECO:0007669"/>
    <property type="project" value="UniProtKB-SubCell"/>
</dbReference>
<organism evidence="35 36">
    <name type="scientific">Eublepharis macularius</name>
    <name type="common">Leopard gecko</name>
    <name type="synonym">Cyrtodactylus macularius</name>
    <dbReference type="NCBI Taxonomy" id="481883"/>
    <lineage>
        <taxon>Eukaryota</taxon>
        <taxon>Metazoa</taxon>
        <taxon>Chordata</taxon>
        <taxon>Craniata</taxon>
        <taxon>Vertebrata</taxon>
        <taxon>Euteleostomi</taxon>
        <taxon>Lepidosauria</taxon>
        <taxon>Squamata</taxon>
        <taxon>Bifurcata</taxon>
        <taxon>Gekkota</taxon>
        <taxon>Eublepharidae</taxon>
        <taxon>Eublepharinae</taxon>
        <taxon>Eublepharis</taxon>
    </lineage>
</organism>
<evidence type="ECO:0000256" key="18">
    <source>
        <dbReference type="ARBA" id="ARBA00023034"/>
    </source>
</evidence>
<evidence type="ECO:0000256" key="19">
    <source>
        <dbReference type="ARBA" id="ARBA00023098"/>
    </source>
</evidence>
<dbReference type="PROSITE" id="PS51257">
    <property type="entry name" value="PROKAR_LIPOPROTEIN"/>
    <property type="match status" value="1"/>
</dbReference>
<gene>
    <name evidence="36" type="primary">LOC129342571</name>
</gene>
<comment type="subcellular location">
    <subcellularLocation>
        <location evidence="4">Cytoplasm</location>
        <location evidence="4">Perinuclear region</location>
    </subcellularLocation>
    <subcellularLocation>
        <location evidence="3">Golgi apparatus</location>
    </subcellularLocation>
    <subcellularLocation>
        <location evidence="1">Nucleus membrane</location>
    </subcellularLocation>
    <subcellularLocation>
        <location evidence="2">Rough endoplasmic reticulum</location>
    </subcellularLocation>
    <subcellularLocation>
        <location evidence="5">Secreted</location>
    </subcellularLocation>
</comment>
<feature type="domain" description="Lipocalin/cytosolic fatty-acid binding" evidence="34">
    <location>
        <begin position="37"/>
        <end position="178"/>
    </location>
</feature>
<feature type="signal peptide" evidence="33">
    <location>
        <begin position="1"/>
        <end position="22"/>
    </location>
</feature>
<evidence type="ECO:0000256" key="12">
    <source>
        <dbReference type="ARBA" id="ARBA00022525"/>
    </source>
</evidence>
<dbReference type="InterPro" id="IPR022272">
    <property type="entry name" value="Lipocalin_CS"/>
</dbReference>
<keyword evidence="10" id="KW-0644">Prostaglandin metabolism</keyword>
<dbReference type="InterPro" id="IPR002345">
    <property type="entry name" value="Lipocalin"/>
</dbReference>
<evidence type="ECO:0000256" key="11">
    <source>
        <dbReference type="ARBA" id="ARBA00022516"/>
    </source>
</evidence>
<dbReference type="GO" id="GO:0043303">
    <property type="term" value="P:mast cell degranulation"/>
    <property type="evidence" value="ECO:0007669"/>
    <property type="project" value="UniProtKB-KW"/>
</dbReference>
<dbReference type="GO" id="GO:0005791">
    <property type="term" value="C:rough endoplasmic reticulum"/>
    <property type="evidence" value="ECO:0007669"/>
    <property type="project" value="UniProtKB-SubCell"/>
</dbReference>
<keyword evidence="15 33" id="KW-0732">Signal</keyword>
<keyword evidence="23" id="KW-0325">Glycoprotein</keyword>
<evidence type="ECO:0000313" key="35">
    <source>
        <dbReference type="Proteomes" id="UP001190640"/>
    </source>
</evidence>
<dbReference type="GeneID" id="129342571"/>
<dbReference type="GO" id="GO:0036094">
    <property type="term" value="F:small molecule binding"/>
    <property type="evidence" value="ECO:0007669"/>
    <property type="project" value="InterPro"/>
</dbReference>
<dbReference type="PROSITE" id="PS00213">
    <property type="entry name" value="LIPOCALIN"/>
    <property type="match status" value="1"/>
</dbReference>
<evidence type="ECO:0000256" key="1">
    <source>
        <dbReference type="ARBA" id="ARBA00004126"/>
    </source>
</evidence>
<keyword evidence="17" id="KW-0276">Fatty acid metabolism</keyword>
<feature type="chain" id="PRO_5041693515" description="Prostaglandin-H2 D-isomerase" evidence="33">
    <location>
        <begin position="23"/>
        <end position="186"/>
    </location>
</feature>
<dbReference type="GO" id="GO:0031965">
    <property type="term" value="C:nuclear membrane"/>
    <property type="evidence" value="ECO:0007669"/>
    <property type="project" value="UniProtKB-SubCell"/>
</dbReference>
<evidence type="ECO:0000256" key="6">
    <source>
        <dbReference type="ARBA" id="ARBA00006889"/>
    </source>
</evidence>
<dbReference type="GO" id="GO:0048471">
    <property type="term" value="C:perinuclear region of cytoplasm"/>
    <property type="evidence" value="ECO:0007669"/>
    <property type="project" value="UniProtKB-SubCell"/>
</dbReference>
<dbReference type="PRINTS" id="PR01254">
    <property type="entry name" value="PGNDSYNTHASE"/>
</dbReference>
<evidence type="ECO:0000256" key="30">
    <source>
        <dbReference type="ARBA" id="ARBA00031917"/>
    </source>
</evidence>
<evidence type="ECO:0000256" key="26">
    <source>
        <dbReference type="ARBA" id="ARBA00023698"/>
    </source>
</evidence>
<dbReference type="PANTHER" id="PTHR11430:SF86">
    <property type="entry name" value="PROSTAGLANDIN-H2 D-ISOMERASE"/>
    <property type="match status" value="1"/>
</dbReference>
<evidence type="ECO:0000256" key="7">
    <source>
        <dbReference type="ARBA" id="ARBA00011245"/>
    </source>
</evidence>
<dbReference type="CDD" id="cd19419">
    <property type="entry name" value="lipocalin_L-PGDS"/>
    <property type="match status" value="1"/>
</dbReference>
<evidence type="ECO:0000256" key="10">
    <source>
        <dbReference type="ARBA" id="ARBA00022501"/>
    </source>
</evidence>
<dbReference type="EC" id="5.3.99.2" evidence="27"/>
<evidence type="ECO:0000313" key="36">
    <source>
        <dbReference type="RefSeq" id="XP_054854380.1"/>
    </source>
</evidence>
<evidence type="ECO:0000256" key="33">
    <source>
        <dbReference type="SAM" id="SignalP"/>
    </source>
</evidence>
<dbReference type="GO" id="GO:0005615">
    <property type="term" value="C:extracellular space"/>
    <property type="evidence" value="ECO:0007669"/>
    <property type="project" value="TreeGrafter"/>
</dbReference>
<dbReference type="InterPro" id="IPR000566">
    <property type="entry name" value="Lipocln_cytosolic_FA-bd_dom"/>
</dbReference>
<dbReference type="PANTHER" id="PTHR11430">
    <property type="entry name" value="LIPOCALIN"/>
    <property type="match status" value="1"/>
</dbReference>
<evidence type="ECO:0000256" key="4">
    <source>
        <dbReference type="ARBA" id="ARBA00004556"/>
    </source>
</evidence>
<reference evidence="36" key="1">
    <citation type="submission" date="2025-08" db="UniProtKB">
        <authorList>
            <consortium name="RefSeq"/>
        </authorList>
    </citation>
    <scope>IDENTIFICATION</scope>
    <source>
        <tissue evidence="36">Blood</tissue>
    </source>
</reference>
<evidence type="ECO:0000256" key="9">
    <source>
        <dbReference type="ARBA" id="ARBA00022490"/>
    </source>
</evidence>
<dbReference type="AlphaFoldDB" id="A0AA97KA81"/>
<dbReference type="SUPFAM" id="SSF50814">
    <property type="entry name" value="Lipocalins"/>
    <property type="match status" value="1"/>
</dbReference>
<evidence type="ECO:0000256" key="5">
    <source>
        <dbReference type="ARBA" id="ARBA00004613"/>
    </source>
</evidence>
<evidence type="ECO:0000256" key="32">
    <source>
        <dbReference type="RuleBase" id="RU003695"/>
    </source>
</evidence>
<evidence type="ECO:0000256" key="8">
    <source>
        <dbReference type="ARBA" id="ARBA00022448"/>
    </source>
</evidence>
<evidence type="ECO:0000256" key="21">
    <source>
        <dbReference type="ARBA" id="ARBA00023157"/>
    </source>
</evidence>
<evidence type="ECO:0000256" key="3">
    <source>
        <dbReference type="ARBA" id="ARBA00004555"/>
    </source>
</evidence>
<dbReference type="KEGG" id="emc:129342571"/>
<evidence type="ECO:0000256" key="16">
    <source>
        <dbReference type="ARBA" id="ARBA00022824"/>
    </source>
</evidence>
<evidence type="ECO:0000256" key="31">
    <source>
        <dbReference type="ARBA" id="ARBA00032350"/>
    </source>
</evidence>
<evidence type="ECO:0000256" key="24">
    <source>
        <dbReference type="ARBA" id="ARBA00023235"/>
    </source>
</evidence>
<keyword evidence="35" id="KW-1185">Reference proteome</keyword>
<evidence type="ECO:0000256" key="14">
    <source>
        <dbReference type="ARBA" id="ARBA00022675"/>
    </source>
</evidence>
<keyword evidence="20" id="KW-0472">Membrane</keyword>
<evidence type="ECO:0000256" key="15">
    <source>
        <dbReference type="ARBA" id="ARBA00022729"/>
    </source>
</evidence>
<evidence type="ECO:0000256" key="20">
    <source>
        <dbReference type="ARBA" id="ARBA00023136"/>
    </source>
</evidence>
<evidence type="ECO:0000256" key="25">
    <source>
        <dbReference type="ARBA" id="ARBA00023242"/>
    </source>
</evidence>
<evidence type="ECO:0000256" key="29">
    <source>
        <dbReference type="ARBA" id="ARBA00030654"/>
    </source>
</evidence>
<evidence type="ECO:0000256" key="2">
    <source>
        <dbReference type="ARBA" id="ARBA00004427"/>
    </source>
</evidence>
<keyword evidence="13" id="KW-0643">Prostaglandin biosynthesis</keyword>
<evidence type="ECO:0000259" key="34">
    <source>
        <dbReference type="Pfam" id="PF00061"/>
    </source>
</evidence>
<evidence type="ECO:0000256" key="22">
    <source>
        <dbReference type="ARBA" id="ARBA00023160"/>
    </source>
</evidence>
<dbReference type="Gene3D" id="2.40.128.20">
    <property type="match status" value="1"/>
</dbReference>
<evidence type="ECO:0000256" key="13">
    <source>
        <dbReference type="ARBA" id="ARBA00022585"/>
    </source>
</evidence>
<proteinExistence type="inferred from homology"/>
<keyword evidence="18" id="KW-0333">Golgi apparatus</keyword>
<evidence type="ECO:0000256" key="17">
    <source>
        <dbReference type="ARBA" id="ARBA00022832"/>
    </source>
</evidence>
<dbReference type="Proteomes" id="UP001190640">
    <property type="component" value="Chromosome 14"/>
</dbReference>
<keyword evidence="14" id="KW-0467">Mast cell degranulation</keyword>
<keyword evidence="11" id="KW-0444">Lipid biosynthesis</keyword>